<dbReference type="InterPro" id="IPR043504">
    <property type="entry name" value="Peptidase_S1_PA_chymotrypsin"/>
</dbReference>
<reference evidence="2" key="1">
    <citation type="submission" date="2022-11" db="UniProtKB">
        <authorList>
            <consortium name="WormBaseParasite"/>
        </authorList>
    </citation>
    <scope>IDENTIFICATION</scope>
</reference>
<evidence type="ECO:0000313" key="1">
    <source>
        <dbReference type="Proteomes" id="UP000887577"/>
    </source>
</evidence>
<dbReference type="InterPro" id="IPR009003">
    <property type="entry name" value="Peptidase_S1_PA"/>
</dbReference>
<dbReference type="Proteomes" id="UP000887577">
    <property type="component" value="Unplaced"/>
</dbReference>
<evidence type="ECO:0000313" key="2">
    <source>
        <dbReference type="WBParaSite" id="PSU_v2.g7524.t1"/>
    </source>
</evidence>
<accession>A0A914Z6G6</accession>
<dbReference type="WBParaSite" id="PSU_v2.g7524.t1">
    <property type="protein sequence ID" value="PSU_v2.g7524.t1"/>
    <property type="gene ID" value="PSU_v2.g7524"/>
</dbReference>
<dbReference type="SUPFAM" id="SSF50494">
    <property type="entry name" value="Trypsin-like serine proteases"/>
    <property type="match status" value="1"/>
</dbReference>
<sequence length="286" mass="32396">MDFRARISSYCNFIEEVTKNEAKCESIFPNNNHNITPKQFPPLYKGQETPIKLFDFVIPFYSYYFGHECTATVISKRYLLTSAFCVHQTNEESRLTQFSTYKTISGNFFPDFRSKSGIHSNIVEPVNVTAYIPLNYDWPWRHNLAVVEFPEGTDFGVEPITLAKDYIQIYLDYAIIAEYGKYEIKTNISLTEGSATLIEKNGKFYQFAVNYLHGTPDGAAANVAGDCNFIQEVTKNEVICESTAPIYEMPFESTTFLPQPNQENNAKSEPLTAAAAPSIIGFQMGF</sequence>
<proteinExistence type="predicted"/>
<organism evidence="1 2">
    <name type="scientific">Panagrolaimus superbus</name>
    <dbReference type="NCBI Taxonomy" id="310955"/>
    <lineage>
        <taxon>Eukaryota</taxon>
        <taxon>Metazoa</taxon>
        <taxon>Ecdysozoa</taxon>
        <taxon>Nematoda</taxon>
        <taxon>Chromadorea</taxon>
        <taxon>Rhabditida</taxon>
        <taxon>Tylenchina</taxon>
        <taxon>Panagrolaimomorpha</taxon>
        <taxon>Panagrolaimoidea</taxon>
        <taxon>Panagrolaimidae</taxon>
        <taxon>Panagrolaimus</taxon>
    </lineage>
</organism>
<name>A0A914Z6G6_9BILA</name>
<dbReference type="Gene3D" id="2.40.10.10">
    <property type="entry name" value="Trypsin-like serine proteases"/>
    <property type="match status" value="1"/>
</dbReference>
<keyword evidence="1" id="KW-1185">Reference proteome</keyword>
<protein>
    <submittedName>
        <fullName evidence="2">Peptidase S1 domain-containing protein</fullName>
    </submittedName>
</protein>
<dbReference type="AlphaFoldDB" id="A0A914Z6G6"/>